<gene>
    <name evidence="3" type="ORF">ANCDUO_13435</name>
</gene>
<dbReference type="InterPro" id="IPR032839">
    <property type="entry name" value="RAB3GAP_N"/>
</dbReference>
<feature type="compositionally biased region" description="Basic and acidic residues" evidence="1">
    <location>
        <begin position="52"/>
        <end position="63"/>
    </location>
</feature>
<feature type="domain" description="Rab3-GAP regulatory subunit N-terminal" evidence="2">
    <location>
        <begin position="159"/>
        <end position="450"/>
    </location>
</feature>
<dbReference type="Pfam" id="PF14655">
    <property type="entry name" value="RAB3GAP2_N"/>
    <property type="match status" value="1"/>
</dbReference>
<evidence type="ECO:0000313" key="3">
    <source>
        <dbReference type="EMBL" id="KIH56383.1"/>
    </source>
</evidence>
<keyword evidence="4" id="KW-1185">Reference proteome</keyword>
<accession>A0A0C2CJ01</accession>
<evidence type="ECO:0000256" key="1">
    <source>
        <dbReference type="SAM" id="MobiDB-lite"/>
    </source>
</evidence>
<sequence length="455" mass="50610">MAVSFTLEENLFIEKELATKVKDYLLGGNSHESHSFVKRSVSTSSDEEDSRDTEKPAGVRDWDFPAAEEEPLNSPSESDSAAPLGWLSQCFVVTYNSLDYMLLVNRQRFVLLTRIEHTACGVDAESPHVGGLDCPSDAAPERVRDLDVVGVLVLVRSTLNEKQFEIRCMKELDYQLGFAEEDTITCGCLFGLGTRRISEPLDCLIVALGMSNGHVVFFTENGTLLFFEQFSESDILWVSFEQTEDSQQLTVVACNDFFAVDPIALHSTLLKAKATIAKGEKTAEQLSQTLELDVDRLKPEKGTKGLRHVLFTGVHKQSVFEQYSTASIVSYNEAISSAAPPLYSMYLYTSDRVFSTFAWTTDADRKKIWSEAIKYGKSFVPHFGFRDMLGISSAPRKKIPIAQESHTVTTRGVLGDSRLAVEVALEAQRGLVAIVDHVARVVLIDTRRQSVSHRI</sequence>
<proteinExistence type="predicted"/>
<name>A0A0C2CJ01_9BILA</name>
<dbReference type="Proteomes" id="UP000054047">
    <property type="component" value="Unassembled WGS sequence"/>
</dbReference>
<dbReference type="OrthoDB" id="5854923at2759"/>
<dbReference type="EMBL" id="KN735821">
    <property type="protein sequence ID" value="KIH56383.1"/>
    <property type="molecule type" value="Genomic_DNA"/>
</dbReference>
<evidence type="ECO:0000259" key="2">
    <source>
        <dbReference type="Pfam" id="PF14655"/>
    </source>
</evidence>
<evidence type="ECO:0000313" key="4">
    <source>
        <dbReference type="Proteomes" id="UP000054047"/>
    </source>
</evidence>
<dbReference type="AlphaFoldDB" id="A0A0C2CJ01"/>
<dbReference type="PANTHER" id="PTHR12472:SF0">
    <property type="entry name" value="RAB3 GTPASE-ACTIVATING PROTEIN NON-CATALYTIC SUBUNIT"/>
    <property type="match status" value="1"/>
</dbReference>
<organism evidence="3 4">
    <name type="scientific">Ancylostoma duodenale</name>
    <dbReference type="NCBI Taxonomy" id="51022"/>
    <lineage>
        <taxon>Eukaryota</taxon>
        <taxon>Metazoa</taxon>
        <taxon>Ecdysozoa</taxon>
        <taxon>Nematoda</taxon>
        <taxon>Chromadorea</taxon>
        <taxon>Rhabditida</taxon>
        <taxon>Rhabditina</taxon>
        <taxon>Rhabditomorpha</taxon>
        <taxon>Strongyloidea</taxon>
        <taxon>Ancylostomatidae</taxon>
        <taxon>Ancylostomatinae</taxon>
        <taxon>Ancylostoma</taxon>
    </lineage>
</organism>
<reference evidence="3 4" key="1">
    <citation type="submission" date="2013-12" db="EMBL/GenBank/DDBJ databases">
        <title>Draft genome of the parsitic nematode Ancylostoma duodenale.</title>
        <authorList>
            <person name="Mitreva M."/>
        </authorList>
    </citation>
    <scope>NUCLEOTIDE SEQUENCE [LARGE SCALE GENOMIC DNA]</scope>
    <source>
        <strain evidence="3 4">Zhejiang</strain>
    </source>
</reference>
<dbReference type="PANTHER" id="PTHR12472">
    <property type="entry name" value="RAB3-GAP REGULATORY DOMAIN"/>
    <property type="match status" value="1"/>
</dbReference>
<dbReference type="InterPro" id="IPR026059">
    <property type="entry name" value="Rab3GAP2"/>
</dbReference>
<protein>
    <recommendedName>
        <fullName evidence="2">Rab3-GAP regulatory subunit N-terminal domain-containing protein</fullName>
    </recommendedName>
</protein>
<feature type="region of interest" description="Disordered" evidence="1">
    <location>
        <begin position="27"/>
        <end position="80"/>
    </location>
</feature>